<protein>
    <submittedName>
        <fullName evidence="8">Ectopic P granules protein 5 homolog</fullName>
    </submittedName>
</protein>
<feature type="coiled-coil region" evidence="3">
    <location>
        <begin position="236"/>
        <end position="263"/>
    </location>
</feature>
<dbReference type="Pfam" id="PF26573">
    <property type="entry name" value="TPR_Epg5_2"/>
    <property type="match status" value="1"/>
</dbReference>
<dbReference type="GO" id="GO:0005737">
    <property type="term" value="C:cytoplasm"/>
    <property type="evidence" value="ECO:0007669"/>
    <property type="project" value="TreeGrafter"/>
</dbReference>
<keyword evidence="7" id="KW-1185">Reference proteome</keyword>
<organism evidence="7 8">
    <name type="scientific">Sitophilus oryzae</name>
    <name type="common">Rice weevil</name>
    <name type="synonym">Curculio oryzae</name>
    <dbReference type="NCBI Taxonomy" id="7048"/>
    <lineage>
        <taxon>Eukaryota</taxon>
        <taxon>Metazoa</taxon>
        <taxon>Ecdysozoa</taxon>
        <taxon>Arthropoda</taxon>
        <taxon>Hexapoda</taxon>
        <taxon>Insecta</taxon>
        <taxon>Pterygota</taxon>
        <taxon>Neoptera</taxon>
        <taxon>Endopterygota</taxon>
        <taxon>Coleoptera</taxon>
        <taxon>Polyphaga</taxon>
        <taxon>Cucujiformia</taxon>
        <taxon>Curculionidae</taxon>
        <taxon>Dryophthorinae</taxon>
        <taxon>Sitophilus</taxon>
    </lineage>
</organism>
<dbReference type="InterPro" id="IPR051436">
    <property type="entry name" value="Autophagy-related_EPG5"/>
</dbReference>
<dbReference type="PANTHER" id="PTHR31139">
    <property type="entry name" value="ECTOPIC P GRANULES PROTEIN 5 HOMOLOG"/>
    <property type="match status" value="1"/>
</dbReference>
<feature type="compositionally biased region" description="Basic and acidic residues" evidence="4">
    <location>
        <begin position="18"/>
        <end position="64"/>
    </location>
</feature>
<dbReference type="PANTHER" id="PTHR31139:SF4">
    <property type="entry name" value="ECTOPIC P GRANULES PROTEIN 5 HOMOLOG"/>
    <property type="match status" value="1"/>
</dbReference>
<dbReference type="InterPro" id="IPR058750">
    <property type="entry name" value="TPR_Epg5"/>
</dbReference>
<dbReference type="Pfam" id="PF26106">
    <property type="entry name" value="TPR_Epg5_C"/>
    <property type="match status" value="1"/>
</dbReference>
<feature type="domain" description="Epg5-like central TPR repeats" evidence="5">
    <location>
        <begin position="1559"/>
        <end position="1951"/>
    </location>
</feature>
<dbReference type="FunCoup" id="A0A6J2YFR1">
    <property type="interactions" value="1978"/>
</dbReference>
<dbReference type="GeneID" id="115887045"/>
<reference evidence="8" key="1">
    <citation type="submission" date="2025-08" db="UniProtKB">
        <authorList>
            <consortium name="RefSeq"/>
        </authorList>
    </citation>
    <scope>IDENTIFICATION</scope>
    <source>
        <tissue evidence="8">Gonads</tissue>
    </source>
</reference>
<dbReference type="Pfam" id="PF26103">
    <property type="entry name" value="TPR_Epg5"/>
    <property type="match status" value="1"/>
</dbReference>
<evidence type="ECO:0000256" key="2">
    <source>
        <dbReference type="ARBA" id="ARBA00023006"/>
    </source>
</evidence>
<dbReference type="InterPro" id="IPR059030">
    <property type="entry name" value="TPR_Epg5_mid"/>
</dbReference>
<gene>
    <name evidence="8" type="primary">LOC115887045</name>
</gene>
<evidence type="ECO:0000256" key="4">
    <source>
        <dbReference type="SAM" id="MobiDB-lite"/>
    </source>
</evidence>
<evidence type="ECO:0000256" key="3">
    <source>
        <dbReference type="SAM" id="Coils"/>
    </source>
</evidence>
<evidence type="ECO:0000259" key="6">
    <source>
        <dbReference type="Pfam" id="PF26573"/>
    </source>
</evidence>
<evidence type="ECO:0000313" key="7">
    <source>
        <dbReference type="Proteomes" id="UP000504635"/>
    </source>
</evidence>
<evidence type="ECO:0000259" key="5">
    <source>
        <dbReference type="Pfam" id="PF26103"/>
    </source>
</evidence>
<dbReference type="Proteomes" id="UP000504635">
    <property type="component" value="Unplaced"/>
</dbReference>
<evidence type="ECO:0000256" key="1">
    <source>
        <dbReference type="ARBA" id="ARBA00010948"/>
    </source>
</evidence>
<dbReference type="OrthoDB" id="75419at2759"/>
<dbReference type="CTD" id="57724"/>
<dbReference type="GO" id="GO:0097352">
    <property type="term" value="P:autophagosome maturation"/>
    <property type="evidence" value="ECO:0007669"/>
    <property type="project" value="TreeGrafter"/>
</dbReference>
<accession>A0A6J2YFR1</accession>
<keyword evidence="2" id="KW-0072">Autophagy</keyword>
<keyword evidence="3" id="KW-0175">Coiled coil</keyword>
<name>A0A6J2YFR1_SITOR</name>
<comment type="similarity">
    <text evidence="1">Belongs to the EPG5 family.</text>
</comment>
<dbReference type="RefSeq" id="XP_030762257.1">
    <property type="nucleotide sequence ID" value="XM_030906397.1"/>
</dbReference>
<feature type="domain" description="Epg5-like TPR" evidence="6">
    <location>
        <begin position="1115"/>
        <end position="1303"/>
    </location>
</feature>
<proteinExistence type="inferred from homology"/>
<dbReference type="KEGG" id="soy:115887045"/>
<evidence type="ECO:0000313" key="8">
    <source>
        <dbReference type="RefSeq" id="XP_030762257.1"/>
    </source>
</evidence>
<sequence length="2434" mass="281339">MEVLVERSKKRKKTACKVAKEDAEESKTSKDLKVTEVEKENEECSSKDSFLKSHDQDNTHQKSKEKVIENTICARETSISKEQETTKPDILHSTGSLKISEQHLSHLTMAAAEDKTNSNKIDDLNKDMSKILSLDQYLNTNIKILKTIENIDSLPSKINSLSLDGNRTVQSEFKIQKLDIKPYTEQQLSSLYSNTELERLEDFQTRYIEAELKCLSVKQHYLYELLTNYLKVREKITGNKLELDQLRKEYRDLQGNLWTLETASVTGRAECQDGQIVSASHSYNKSILHRSVFQSITRLLMNIQKLVYENHILFTYSAEDLKLQIELYIQSVIHNVRSVTNLNLTEPVSLSMQSEPNHLQPYFNEVRLCISVLFAFQRKIIRDSVFLTETREWLSQLITVLLKIANFQDHLFLINHILRCPAGVGSWGSSFIQVPLNVDSADQPFANFQVNHLLAVLSVVLSPIKERDKFLKDISQNQNVSGEAVWVLIDSDGEEDDENAGISLKENDLVALFNQLPLDDLFRCLLLIRRKDQQDFYDVRLCNEQHILRYFAFSTVLLRLLHTGLQTYNQGKYNQFSKRLCRLIRHVVQYATDQLEQFIKVGNYTDYAMIERLQCEYDSFFLRAIFTLYSSQKLGAWQFLAVVPYNMVTVKILWKIFYFLHVSDKQSRDILNPMTNSDYRDKLWERDCREQFEEKLEKLEDAEVYYLLNTYANMALARSNDDMEFILAATMDLLQVGFISKSTRDACSKSARILLTHITSKHPHLISSVLRKVKDNLENIDELVLYLYEEIPLSVWILSDKDFEIIAGLLLYNTINDVGTKLARMILSRLSWDLQPYEKHCDTAILVLKAVNQEQGYLQWGWQTILRLKLHISDKHFTELGKIDQLEKFDILLKGISDNHPLAGFVAVLMTSWGHLVPLICSHGLNQILNLQINQKHEAALFALYQIIPIFITSQECIINCAKFQEILTNLINADRGYISYAKSFILTQNTVLQQFGNMIETQIVNYVYYGLSTPRLLTRLWMNSLISIPNWNKDTGILYLLDIIIKAAFFYKDSLEIIYETLRELYQCGTPQESASIINIFRRSNPAISILPNSLASYPWLAYVFLEIEHQEREVRSGLWTEVLIQLSKQKGKINVDNAIKKSASVVKVTPFSSSWLSIYRWAQESLDTPLDHPLLPLLWQKFFTLFLSRIPYTSAADKVCVGEKFFDGIINFTFLKRVKRRLLEVVDFYRNKYENEDTETSRKEFYKSCFGLFQAYLLWLEEPRLQDGNLLLQNLPPQYKPDLLSRIVEENSNTPWYEFLDNDQIRKDQQNCIKMWRVANFREKNNVNQPLSNAGVGMESTDPEERILRRLSSYESPKCPPNFKNKAPILPQVNFSCKETLFKVLEPNFKILRQFAHNHTMKVSEHKALDCAYQELIPQLYRSVLNKVKKKIPCKGKNQTVHCSGAAVIILEMQEARINERIQNEIEINRNAYESLLEKSLQFLPINLYVSSVTLQHCVRILQQQLEHNPSTAELGVELFYYILSLLNEETLAYLPTKILFTSCLEKLGQSHICGVEYELPRLLQWILKEPNLGSFLAPHFSPVNIGTSNILLMYSTICTEIAQKYDISFALLSKFDIEKWLNTKIPKLSQRSQFIECIIKALSTLGYDPPVEALMLHGLFRKHLTTVFNFQFPEHYGEVLTRLLKASSGNSESNLICTTVWIDILNSLAQPEKILVKAPLRDQLRQYAQYQKMLGHQELLETADLLARYFTQERFQYGLYGLYPKCRQYMDVYVLLFGMVGHGLVVDALNSHQGLLGDKICEKIWPYLREMFAPWLIPYSMQNCKDNMASWIKQLADDRSVLLPWIPSDSSFAQKMLYVFYECILFIINTLPSATNILSYLWQWYVASYAHVSVKDHILTLVHEVFVKFPWENFWPSLVDVEYMLKVLDQYLPECHSFLGYILVSVPWVKWINNFNDAPMQIRIRIYYSFLSLLVKLSVEPNVRKNYSERTKVLFVQAEAFDWKVLEPAAFQQIMDWWVMSCDSGVIFKSDPLDLECRLLHLLETVSGFDKGWPTLTINLEHKRLIYVRANIKFLSIYVSRNRNLLYSKQRDIQNVILGFLNKTEQVVSTKEEMHTLLVELCGIVNISDISLLATNVLIQWIQNKPGDSLIVKNLLKCIGVCMHDHEVLADLLELVINSYFCNTVSSENYEESTWTEVVELVNVITSKPLELEQVLINKGAVLSLNVILLQRVRRNMDKKAVLISCLNWIEQIKINESVETKVPLLWFSILSLALDLCDVDETTSSTLLLRFVDILLQTSENKAGTTWGRGLLSAIGLSKQEASTLNFRFVCKALAGYILAQLPDMKGKPQTVRRIENAPGTVGQPGGNTDCPKILLTLDFGQTQGKLKDAAQLALNMIQEPTNSLHNINSYLWLLLKQFYVKGYLKDVNL</sequence>
<dbReference type="InParanoid" id="A0A6J2YFR1"/>
<feature type="region of interest" description="Disordered" evidence="4">
    <location>
        <begin position="1"/>
        <end position="64"/>
    </location>
</feature>